<evidence type="ECO:0000256" key="1">
    <source>
        <dbReference type="SAM" id="Phobius"/>
    </source>
</evidence>
<keyword evidence="2" id="KW-1185">Reference proteome</keyword>
<protein>
    <submittedName>
        <fullName evidence="3">Serpentine Receptor, class H</fullName>
    </submittedName>
</protein>
<evidence type="ECO:0000313" key="2">
    <source>
        <dbReference type="Proteomes" id="UP000095282"/>
    </source>
</evidence>
<feature type="transmembrane region" description="Helical" evidence="1">
    <location>
        <begin position="257"/>
        <end position="285"/>
    </location>
</feature>
<feature type="transmembrane region" description="Helical" evidence="1">
    <location>
        <begin position="154"/>
        <end position="173"/>
    </location>
</feature>
<dbReference type="Proteomes" id="UP000095282">
    <property type="component" value="Unplaced"/>
</dbReference>
<dbReference type="WBParaSite" id="Csp11.Scaffold629.g12920.t1">
    <property type="protein sequence ID" value="Csp11.Scaffold629.g12920.t1"/>
    <property type="gene ID" value="Csp11.Scaffold629.g12920"/>
</dbReference>
<reference evidence="3" key="1">
    <citation type="submission" date="2016-11" db="UniProtKB">
        <authorList>
            <consortium name="WormBaseParasite"/>
        </authorList>
    </citation>
    <scope>IDENTIFICATION</scope>
</reference>
<dbReference type="PANTHER" id="PTHR22941">
    <property type="entry name" value="SERPENTINE RECEPTOR"/>
    <property type="match status" value="1"/>
</dbReference>
<dbReference type="SUPFAM" id="SSF81321">
    <property type="entry name" value="Family A G protein-coupled receptor-like"/>
    <property type="match status" value="1"/>
</dbReference>
<name>A0A1I7TXZ6_9PELO</name>
<feature type="transmembrane region" description="Helical" evidence="1">
    <location>
        <begin position="291"/>
        <end position="314"/>
    </location>
</feature>
<feature type="transmembrane region" description="Helical" evidence="1">
    <location>
        <begin position="38"/>
        <end position="55"/>
    </location>
</feature>
<keyword evidence="1" id="KW-0812">Transmembrane</keyword>
<keyword evidence="1" id="KW-1133">Transmembrane helix</keyword>
<organism evidence="2 3">
    <name type="scientific">Caenorhabditis tropicalis</name>
    <dbReference type="NCBI Taxonomy" id="1561998"/>
    <lineage>
        <taxon>Eukaryota</taxon>
        <taxon>Metazoa</taxon>
        <taxon>Ecdysozoa</taxon>
        <taxon>Nematoda</taxon>
        <taxon>Chromadorea</taxon>
        <taxon>Rhabditida</taxon>
        <taxon>Rhabditina</taxon>
        <taxon>Rhabditomorpha</taxon>
        <taxon>Rhabditoidea</taxon>
        <taxon>Rhabditidae</taxon>
        <taxon>Peloderinae</taxon>
        <taxon>Caenorhabditis</taxon>
    </lineage>
</organism>
<feature type="transmembrane region" description="Helical" evidence="1">
    <location>
        <begin position="210"/>
        <end position="236"/>
    </location>
</feature>
<accession>A0A1I7TXZ6</accession>
<proteinExistence type="predicted"/>
<feature type="transmembrane region" description="Helical" evidence="1">
    <location>
        <begin position="112"/>
        <end position="133"/>
    </location>
</feature>
<keyword evidence="1" id="KW-0472">Membrane</keyword>
<dbReference type="Pfam" id="PF10318">
    <property type="entry name" value="7TM_GPCR_Srh"/>
    <property type="match status" value="1"/>
</dbReference>
<dbReference type="PANTHER" id="PTHR22941:SF2">
    <property type="entry name" value="SERPENTINE RECEPTOR, CLASS H-RELATED"/>
    <property type="match status" value="1"/>
</dbReference>
<dbReference type="InterPro" id="IPR019422">
    <property type="entry name" value="7TM_GPCR_serpentine_rcpt_Srh"/>
</dbReference>
<dbReference type="AlphaFoldDB" id="A0A1I7TXZ6"/>
<dbReference type="InterPro" id="IPR053220">
    <property type="entry name" value="Nematode_rcpt-like_serp_H"/>
</dbReference>
<sequence length="353" mass="40834">MWKRVKVLDYLSIVFKMSLPCTSTYFDSPDFVSSVSHLITVVSTPTHIIGLYCIIMKTPDEMKSVKLYLLNLHFWIILFDYTFGILTIPFLLVPQLAGYPLGLLRYVGVPTFYQIMIVMILFNNSATSIVAVYENRFHTLCNFSWMKTWRKWRSLWLVFYTLLTFSLLIPWSFCVPEQTTAIPYVLKKLPCLPDYVVKADNFVLSLDYTYHLVACSIIIAIAFIKIAFFVLCLMINTAKQLKAKTMSQKTFRLQKKFFIALVIQLEVPILTFCIPVFYCFVAILANYYNQALTNFVVISVSMHGIVSTIVMISVHRPYRQAVFGVYKKPKVESREASMKEYIAKRNSLAPVHH</sequence>
<evidence type="ECO:0000313" key="3">
    <source>
        <dbReference type="WBParaSite" id="Csp11.Scaffold629.g12920.t1"/>
    </source>
</evidence>
<feature type="transmembrane region" description="Helical" evidence="1">
    <location>
        <begin position="67"/>
        <end position="92"/>
    </location>
</feature>